<accession>A0A9P8G9B7</accession>
<dbReference type="GO" id="GO:0005737">
    <property type="term" value="C:cytoplasm"/>
    <property type="evidence" value="ECO:0007669"/>
    <property type="project" value="TreeGrafter"/>
</dbReference>
<reference evidence="3" key="2">
    <citation type="submission" date="2021-08" db="EMBL/GenBank/DDBJ databases">
        <authorList>
            <person name="Gostincar C."/>
            <person name="Sun X."/>
            <person name="Song Z."/>
            <person name="Gunde-Cimerman N."/>
        </authorList>
    </citation>
    <scope>NUCLEOTIDE SEQUENCE</scope>
    <source>
        <strain evidence="3">EXF-8016</strain>
    </source>
</reference>
<dbReference type="GO" id="GO:1990189">
    <property type="term" value="F:protein N-terminal-serine acetyltransferase activity"/>
    <property type="evidence" value="ECO:0007669"/>
    <property type="project" value="TreeGrafter"/>
</dbReference>
<dbReference type="PANTHER" id="PTHR43441">
    <property type="entry name" value="RIBOSOMAL-PROTEIN-SERINE ACETYLTRANSFERASE"/>
    <property type="match status" value="1"/>
</dbReference>
<dbReference type="InterPro" id="IPR000182">
    <property type="entry name" value="GNAT_dom"/>
</dbReference>
<proteinExistence type="predicted"/>
<sequence>MFFTERLMLRGLDPDVDNAIWLQWTNTVESLHALSVQGPQPWTRERSKQFLETRVKDMDALPWFIVCEKPALEDDCSLALGPNDDCFRTSDGNARYPAIGILAIDKVGKAAGVNRIVSFGILLSKDYQGRGLGTEVLRWMCNYIFTTLGYRRIELSLDATNDRALRCYRHVGFVEEGRRRKQFWREGEFRDVIEMAMLEEEWSSFSWLFILIVTEIIMFARQNLKPWLGVTSCSVETTLWLVIFLIAIRDIVVTGSGGLSLLILGVFL</sequence>
<dbReference type="Pfam" id="PF13302">
    <property type="entry name" value="Acetyltransf_3"/>
    <property type="match status" value="1"/>
</dbReference>
<evidence type="ECO:0000313" key="3">
    <source>
        <dbReference type="EMBL" id="KAH0214588.1"/>
    </source>
</evidence>
<evidence type="ECO:0000313" key="4">
    <source>
        <dbReference type="Proteomes" id="UP000767238"/>
    </source>
</evidence>
<keyword evidence="1" id="KW-1133">Transmembrane helix</keyword>
<feature type="domain" description="N-acetyltransferase" evidence="2">
    <location>
        <begin position="53"/>
        <end position="200"/>
    </location>
</feature>
<keyword evidence="1" id="KW-0472">Membrane</keyword>
<gene>
    <name evidence="3" type="ORF">KCV03_g8382</name>
</gene>
<dbReference type="PANTHER" id="PTHR43441:SF11">
    <property type="entry name" value="RIBOSOMAL-PROTEIN-SERINE ACETYLTRANSFERASE"/>
    <property type="match status" value="1"/>
</dbReference>
<dbReference type="PROSITE" id="PS51186">
    <property type="entry name" value="GNAT"/>
    <property type="match status" value="1"/>
</dbReference>
<feature type="transmembrane region" description="Helical" evidence="1">
    <location>
        <begin position="202"/>
        <end position="220"/>
    </location>
</feature>
<name>A0A9P8G9B7_AURME</name>
<dbReference type="InterPro" id="IPR016181">
    <property type="entry name" value="Acyl_CoA_acyltransferase"/>
</dbReference>
<dbReference type="CDD" id="cd04301">
    <property type="entry name" value="NAT_SF"/>
    <property type="match status" value="1"/>
</dbReference>
<evidence type="ECO:0000256" key="1">
    <source>
        <dbReference type="SAM" id="Phobius"/>
    </source>
</evidence>
<evidence type="ECO:0000259" key="2">
    <source>
        <dbReference type="PROSITE" id="PS51186"/>
    </source>
</evidence>
<protein>
    <submittedName>
        <fullName evidence="3">Acyl-CoA N-acyltransferase</fullName>
    </submittedName>
</protein>
<reference evidence="3" key="1">
    <citation type="journal article" date="2021" name="J Fungi (Basel)">
        <title>Virulence traits and population genomics of the black yeast Aureobasidium melanogenum.</title>
        <authorList>
            <person name="Cernosa A."/>
            <person name="Sun X."/>
            <person name="Gostincar C."/>
            <person name="Fang C."/>
            <person name="Gunde-Cimerman N."/>
            <person name="Song Z."/>
        </authorList>
    </citation>
    <scope>NUCLEOTIDE SEQUENCE</scope>
    <source>
        <strain evidence="3">EXF-8016</strain>
    </source>
</reference>
<dbReference type="Gene3D" id="3.40.630.30">
    <property type="match status" value="1"/>
</dbReference>
<dbReference type="InterPro" id="IPR051908">
    <property type="entry name" value="Ribosomal_N-acetyltransferase"/>
</dbReference>
<comment type="caution">
    <text evidence="3">The sequence shown here is derived from an EMBL/GenBank/DDBJ whole genome shotgun (WGS) entry which is preliminary data.</text>
</comment>
<keyword evidence="1" id="KW-0812">Transmembrane</keyword>
<organism evidence="3 4">
    <name type="scientific">Aureobasidium melanogenum</name>
    <name type="common">Aureobasidium pullulans var. melanogenum</name>
    <dbReference type="NCBI Taxonomy" id="46634"/>
    <lineage>
        <taxon>Eukaryota</taxon>
        <taxon>Fungi</taxon>
        <taxon>Dikarya</taxon>
        <taxon>Ascomycota</taxon>
        <taxon>Pezizomycotina</taxon>
        <taxon>Dothideomycetes</taxon>
        <taxon>Dothideomycetidae</taxon>
        <taxon>Dothideales</taxon>
        <taxon>Saccotheciaceae</taxon>
        <taxon>Aureobasidium</taxon>
    </lineage>
</organism>
<dbReference type="EMBL" id="JAHFYH010000081">
    <property type="protein sequence ID" value="KAH0214588.1"/>
    <property type="molecule type" value="Genomic_DNA"/>
</dbReference>
<dbReference type="Proteomes" id="UP000767238">
    <property type="component" value="Unassembled WGS sequence"/>
</dbReference>
<dbReference type="OrthoDB" id="64477at2759"/>
<dbReference type="SUPFAM" id="SSF55729">
    <property type="entry name" value="Acyl-CoA N-acyltransferases (Nat)"/>
    <property type="match status" value="1"/>
</dbReference>
<dbReference type="AlphaFoldDB" id="A0A9P8G9B7"/>
<dbReference type="GO" id="GO:0008999">
    <property type="term" value="F:protein-N-terminal-alanine acetyltransferase activity"/>
    <property type="evidence" value="ECO:0007669"/>
    <property type="project" value="TreeGrafter"/>
</dbReference>
<feature type="non-terminal residue" evidence="3">
    <location>
        <position position="1"/>
    </location>
</feature>